<name>A0A1V0UTI2_9BACL</name>
<evidence type="ECO:0000313" key="2">
    <source>
        <dbReference type="Proteomes" id="UP000192727"/>
    </source>
</evidence>
<reference evidence="1 2" key="1">
    <citation type="submission" date="2017-03" db="EMBL/GenBank/DDBJ databases">
        <title>Paenibacillus larvae genome sequencing.</title>
        <authorList>
            <person name="Dingman D.W."/>
        </authorList>
    </citation>
    <scope>NUCLEOTIDE SEQUENCE [LARGE SCALE GENOMIC DNA]</scope>
    <source>
        <strain evidence="1 2">SAG 10367</strain>
    </source>
</reference>
<dbReference type="AlphaFoldDB" id="A0A1V0UTI2"/>
<sequence>MNIFYYGKNPVPILAPGFTYIGRKEGTVLVQSVCCMKGIIGGFAYPKPLTVSLFGFRSRNLV</sequence>
<dbReference type="Proteomes" id="UP000192727">
    <property type="component" value="Chromosome"/>
</dbReference>
<accession>A0A1V0UTI2</accession>
<evidence type="ECO:0000313" key="1">
    <source>
        <dbReference type="EMBL" id="ARF68575.1"/>
    </source>
</evidence>
<organism evidence="1 2">
    <name type="scientific">Paenibacillus larvae subsp. pulvifaciens</name>
    <dbReference type="NCBI Taxonomy" id="1477"/>
    <lineage>
        <taxon>Bacteria</taxon>
        <taxon>Bacillati</taxon>
        <taxon>Bacillota</taxon>
        <taxon>Bacilli</taxon>
        <taxon>Bacillales</taxon>
        <taxon>Paenibacillaceae</taxon>
        <taxon>Paenibacillus</taxon>
    </lineage>
</organism>
<gene>
    <name evidence="1" type="ORF">B7C51_13370</name>
</gene>
<dbReference type="EMBL" id="CP020557">
    <property type="protein sequence ID" value="ARF68575.1"/>
    <property type="molecule type" value="Genomic_DNA"/>
</dbReference>
<protein>
    <submittedName>
        <fullName evidence="1">Uncharacterized protein</fullName>
    </submittedName>
</protein>
<proteinExistence type="predicted"/>